<protein>
    <submittedName>
        <fullName evidence="2">Uncharacterized protein</fullName>
    </submittedName>
</protein>
<accession>A0A927A3Q9</accession>
<gene>
    <name evidence="2" type="ORF">H6G06_25455</name>
</gene>
<dbReference type="EMBL" id="JACJQU010000029">
    <property type="protein sequence ID" value="MBD2296738.1"/>
    <property type="molecule type" value="Genomic_DNA"/>
</dbReference>
<name>A0A927A3Q9_9NOST</name>
<reference evidence="3" key="1">
    <citation type="journal article" date="2020" name="ISME J.">
        <title>Comparative genomics reveals insights into cyanobacterial evolution and habitat adaptation.</title>
        <authorList>
            <person name="Chen M.Y."/>
            <person name="Teng W.K."/>
            <person name="Zhao L."/>
            <person name="Hu C.X."/>
            <person name="Zhou Y.K."/>
            <person name="Han B.P."/>
            <person name="Song L.R."/>
            <person name="Shu W.S."/>
        </authorList>
    </citation>
    <scope>NUCLEOTIDE SEQUENCE [LARGE SCALE GENOMIC DNA]</scope>
    <source>
        <strain evidence="3">FACHB-251</strain>
    </source>
</reference>
<feature type="compositionally biased region" description="Polar residues" evidence="1">
    <location>
        <begin position="177"/>
        <end position="197"/>
    </location>
</feature>
<evidence type="ECO:0000313" key="3">
    <source>
        <dbReference type="Proteomes" id="UP000662185"/>
    </source>
</evidence>
<comment type="caution">
    <text evidence="2">The sequence shown here is derived from an EMBL/GenBank/DDBJ whole genome shotgun (WGS) entry which is preliminary data.</text>
</comment>
<feature type="region of interest" description="Disordered" evidence="1">
    <location>
        <begin position="156"/>
        <end position="197"/>
    </location>
</feature>
<dbReference type="Proteomes" id="UP000662185">
    <property type="component" value="Unassembled WGS sequence"/>
</dbReference>
<feature type="compositionally biased region" description="Polar residues" evidence="1">
    <location>
        <begin position="156"/>
        <end position="165"/>
    </location>
</feature>
<evidence type="ECO:0000313" key="2">
    <source>
        <dbReference type="EMBL" id="MBD2296738.1"/>
    </source>
</evidence>
<proteinExistence type="predicted"/>
<keyword evidence="3" id="KW-1185">Reference proteome</keyword>
<sequence length="257" mass="28423">MDSYIIGDHPFGSQQLPLKDFDERGRGTGGKDALLDTPSREPFSLENPEMPTSLKQKLALIQPKSAIKTLFIVSKSPSPLLASEISEATGLHRGTISGHAKDIAEIGLFHCSYVPGTEKKHKPTLMYSLSPDVDKAELFEILSFIDPSLFEATPEQSFSPEFTAQSDEEVEHPHSKLSVNETDLTESNEAGTSTLSTDNQSFEQQISFILTQMAEEIVSLQNRVTELEQKTTQRVEERKQVDLSQALTILNSKKSGK</sequence>
<evidence type="ECO:0000256" key="1">
    <source>
        <dbReference type="SAM" id="MobiDB-lite"/>
    </source>
</evidence>
<dbReference type="AlphaFoldDB" id="A0A927A3Q9"/>
<dbReference type="RefSeq" id="WP_190564857.1">
    <property type="nucleotide sequence ID" value="NZ_JACJQU010000029.1"/>
</dbReference>
<organism evidence="2 3">
    <name type="scientific">Anabaena sphaerica FACHB-251</name>
    <dbReference type="NCBI Taxonomy" id="2692883"/>
    <lineage>
        <taxon>Bacteria</taxon>
        <taxon>Bacillati</taxon>
        <taxon>Cyanobacteriota</taxon>
        <taxon>Cyanophyceae</taxon>
        <taxon>Nostocales</taxon>
        <taxon>Nostocaceae</taxon>
        <taxon>Anabaena</taxon>
    </lineage>
</organism>
<feature type="region of interest" description="Disordered" evidence="1">
    <location>
        <begin position="1"/>
        <end position="49"/>
    </location>
</feature>